<keyword evidence="1 2" id="KW-0002">3D-structure</keyword>
<evidence type="ECO:0007829" key="2">
    <source>
        <dbReference type="PDB" id="4EYZ"/>
    </source>
</evidence>
<protein>
    <submittedName>
        <fullName evidence="1">Cellulosome-related protein module from Ruminococcus flavefaciens that resembles papain-like cysteine peptidases</fullName>
    </submittedName>
</protein>
<sequence>MASMYNSDGWYMGEAINMASLNTCAADLGKWQNFIDDYTSNDYYKGTPYIDWVFASSPKGDRWQMNEWSVSEMLKVGGTYEEGGLNCMGFVWHAIAKGLSVESGLDISQTGQYVPFSSYFNGLGLSRKCWATPGGSGGWTVFVDYYNLHYYEFPTKEEMLSSGVLQKGDIIWCVDGSVGLGMAGLRTIADNHHIGIYTGNGTSDSWWQSGPVKADGDLVNVGTDVCPIYGAAAKNTYVVLPWAKKA</sequence>
<proteinExistence type="evidence at protein level"/>
<evidence type="ECO:0000313" key="1">
    <source>
        <dbReference type="PDB" id="4EYZ"/>
    </source>
</evidence>
<reference evidence="1 2" key="1">
    <citation type="journal article" date="2013" name="PLoS ONE">
        <title>Crystal structure of an uncommon cellulosome-related protein module from Ruminococcus flavefaciens that resembles papain-like cysteine peptidases.</title>
        <authorList>
            <person name="Levy-Assaraf M."/>
            <person name="Voronov-Goldman M."/>
            <person name="Rozman Grinberg I."/>
            <person name="Weiserman G."/>
            <person name="Shimon L.J."/>
            <person name="Jindou S."/>
            <person name="Borovok I."/>
            <person name="White B.A."/>
            <person name="Bayer E.A."/>
            <person name="Lamed R."/>
            <person name="Frolow F."/>
        </authorList>
    </citation>
    <scope>X-RAY CRYSTALLOGRAPHY (1.38 ANGSTROMS)</scope>
</reference>
<organism evidence="1">
    <name type="scientific">Ruminococcus flavefaciens</name>
    <dbReference type="NCBI Taxonomy" id="1265"/>
    <lineage>
        <taxon>Bacteria</taxon>
        <taxon>Bacillati</taxon>
        <taxon>Bacillota</taxon>
        <taxon>Clostridia</taxon>
        <taxon>Eubacteriales</taxon>
        <taxon>Oscillospiraceae</taxon>
        <taxon>Ruminococcus</taxon>
    </lineage>
</organism>
<dbReference type="PDB" id="4EYZ">
    <property type="method" value="X-ray"/>
    <property type="resolution" value="1.38 A"/>
    <property type="chains" value="A/B=1-246"/>
</dbReference>
<dbReference type="AlphaFoldDB" id="M9MMP4"/>
<gene>
    <name evidence="1" type="ORF">NlpC/P60_2</name>
</gene>
<accession>M9MMP4</accession>
<dbReference type="PDBsum" id="4EYZ"/>
<dbReference type="SMR" id="M9MMP4"/>
<name>M9MMP4_RUMFL</name>